<dbReference type="SUPFAM" id="SSF46689">
    <property type="entry name" value="Homeodomain-like"/>
    <property type="match status" value="1"/>
</dbReference>
<accession>A0ABY5JTE1</accession>
<dbReference type="PANTHER" id="PTHR43479">
    <property type="entry name" value="ACREF/ENVCD OPERON REPRESSOR-RELATED"/>
    <property type="match status" value="1"/>
</dbReference>
<dbReference type="InterPro" id="IPR009057">
    <property type="entry name" value="Homeodomain-like_sf"/>
</dbReference>
<name>A0ABY5JTE1_9BACI</name>
<keyword evidence="2 3" id="KW-0238">DNA-binding</keyword>
<keyword evidence="6" id="KW-1185">Reference proteome</keyword>
<evidence type="ECO:0000256" key="2">
    <source>
        <dbReference type="ARBA" id="ARBA00023125"/>
    </source>
</evidence>
<evidence type="ECO:0000256" key="1">
    <source>
        <dbReference type="ARBA" id="ARBA00022491"/>
    </source>
</evidence>
<sequence>MADRRTKKTQKAIKNAFLILLKEKELTKITVSEISHLADIGRGTFYLHFQDIFDLYQQLENELLNQLLEWIENLYRNNKPLTLAEFIEQVAASIWENKNAFHLFMNEQRNSTLLLKVKEIITEKELEERKQHGVIQGADFEKFNVSFQVAGTIEILNEWVKTGMQQSPKEIAEVISRIICDEDDVTRYGVKIKSVPNP</sequence>
<gene>
    <name evidence="5" type="ORF">NP439_20205</name>
</gene>
<dbReference type="EMBL" id="CP101914">
    <property type="protein sequence ID" value="UUI02336.1"/>
    <property type="molecule type" value="Genomic_DNA"/>
</dbReference>
<dbReference type="Pfam" id="PF14278">
    <property type="entry name" value="TetR_C_8"/>
    <property type="match status" value="1"/>
</dbReference>
<feature type="domain" description="HTH tetR-type" evidence="4">
    <location>
        <begin position="7"/>
        <end position="67"/>
    </location>
</feature>
<dbReference type="Gene3D" id="1.10.357.10">
    <property type="entry name" value="Tetracycline Repressor, domain 2"/>
    <property type="match status" value="1"/>
</dbReference>
<dbReference type="InterPro" id="IPR039532">
    <property type="entry name" value="TetR_C_Firmicutes"/>
</dbReference>
<proteinExistence type="predicted"/>
<dbReference type="RefSeq" id="WP_052400650.1">
    <property type="nucleotide sequence ID" value="NZ_CABKTI010000001.1"/>
</dbReference>
<dbReference type="InterPro" id="IPR001647">
    <property type="entry name" value="HTH_TetR"/>
</dbReference>
<dbReference type="PROSITE" id="PS50977">
    <property type="entry name" value="HTH_TETR_2"/>
    <property type="match status" value="1"/>
</dbReference>
<protein>
    <submittedName>
        <fullName evidence="5">TetR/AcrR family transcriptional regulator</fullName>
    </submittedName>
</protein>
<organism evidence="5 6">
    <name type="scientific">Oceanobacillus jeddahense</name>
    <dbReference type="NCBI Taxonomy" id="1462527"/>
    <lineage>
        <taxon>Bacteria</taxon>
        <taxon>Bacillati</taxon>
        <taxon>Bacillota</taxon>
        <taxon>Bacilli</taxon>
        <taxon>Bacillales</taxon>
        <taxon>Bacillaceae</taxon>
        <taxon>Oceanobacillus</taxon>
    </lineage>
</organism>
<evidence type="ECO:0000313" key="5">
    <source>
        <dbReference type="EMBL" id="UUI02336.1"/>
    </source>
</evidence>
<dbReference type="Proteomes" id="UP001059773">
    <property type="component" value="Chromosome"/>
</dbReference>
<evidence type="ECO:0000259" key="4">
    <source>
        <dbReference type="PROSITE" id="PS50977"/>
    </source>
</evidence>
<keyword evidence="1" id="KW-0678">Repressor</keyword>
<dbReference type="InterPro" id="IPR050624">
    <property type="entry name" value="HTH-type_Tx_Regulator"/>
</dbReference>
<feature type="DNA-binding region" description="H-T-H motif" evidence="3">
    <location>
        <begin position="30"/>
        <end position="49"/>
    </location>
</feature>
<reference evidence="5" key="1">
    <citation type="submission" date="2022-07" db="EMBL/GenBank/DDBJ databases">
        <title>FELIX.</title>
        <authorList>
            <person name="Wan K.H."/>
            <person name="Park S."/>
            <person name="Lawrence Q."/>
            <person name="Eichenberger J.P."/>
            <person name="Booth B.W."/>
            <person name="Piaggio A.J."/>
            <person name="Chandler J.C."/>
            <person name="Franklin A.B."/>
            <person name="Celniker S.E."/>
        </authorList>
    </citation>
    <scope>NUCLEOTIDE SEQUENCE</scope>
    <source>
        <strain evidence="5">QA-1986 374</strain>
    </source>
</reference>
<dbReference type="PANTHER" id="PTHR43479:SF7">
    <property type="entry name" value="TETR-FAMILY TRANSCRIPTIONAL REGULATOR"/>
    <property type="match status" value="1"/>
</dbReference>
<evidence type="ECO:0000313" key="6">
    <source>
        <dbReference type="Proteomes" id="UP001059773"/>
    </source>
</evidence>
<evidence type="ECO:0000256" key="3">
    <source>
        <dbReference type="PROSITE-ProRule" id="PRU00335"/>
    </source>
</evidence>